<evidence type="ECO:0000313" key="3">
    <source>
        <dbReference type="EMBL" id="TQR42261.1"/>
    </source>
</evidence>
<proteinExistence type="evidence at transcript level"/>
<dbReference type="Proteomes" id="UP000316208">
    <property type="component" value="Unassembled WGS sequence"/>
</dbReference>
<accession>A0ABY3AJ35</accession>
<comment type="induction">
    <text evidence="2">Expressed only in the forespore compartment of sporulating cells.</text>
</comment>
<keyword evidence="4" id="KW-1185">Reference proteome</keyword>
<dbReference type="EMBL" id="SADY01000008">
    <property type="protein sequence ID" value="TQR42261.1"/>
    <property type="molecule type" value="Genomic_DNA"/>
</dbReference>
<reference evidence="3 4" key="1">
    <citation type="submission" date="2018-03" db="EMBL/GenBank/DDBJ databases">
        <title>Aerobic endospore-forming bacteria genome sequencing and assembly.</title>
        <authorList>
            <person name="Cavalcante D.A."/>
            <person name="Driks A."/>
            <person name="Putonti C."/>
            <person name="De-Souza M.T."/>
        </authorList>
    </citation>
    <scope>NUCLEOTIDE SEQUENCE [LARGE SCALE GENOMIC DNA]</scope>
    <source>
        <strain evidence="3 4">SDF0028</strain>
    </source>
</reference>
<dbReference type="NCBIfam" id="TIGR03092">
    <property type="entry name" value="SASP_sspI"/>
    <property type="match status" value="1"/>
</dbReference>
<comment type="subcellular location">
    <subcellularLocation>
        <location evidence="2">Spore core</location>
    </subcellularLocation>
</comment>
<dbReference type="InterPro" id="IPR017525">
    <property type="entry name" value="SspI"/>
</dbReference>
<comment type="similarity">
    <text evidence="2">Belongs to the SspI family.</text>
</comment>
<keyword evidence="1 2" id="KW-0749">Sporulation</keyword>
<comment type="caution">
    <text evidence="3">The sequence shown here is derived from an EMBL/GenBank/DDBJ whole genome shotgun (WGS) entry which is preliminary data.</text>
</comment>
<protein>
    <recommendedName>
        <fullName evidence="2">Small, acid-soluble spore protein I</fullName>
        <shortName evidence="2">SASP I</shortName>
    </recommendedName>
</protein>
<organism evidence="3 4">
    <name type="scientific">Paenibacillus popilliae</name>
    <name type="common">Bacillus popilliae</name>
    <dbReference type="NCBI Taxonomy" id="78057"/>
    <lineage>
        <taxon>Bacteria</taxon>
        <taxon>Bacillati</taxon>
        <taxon>Bacillota</taxon>
        <taxon>Bacilli</taxon>
        <taxon>Bacillales</taxon>
        <taxon>Paenibacillaceae</taxon>
        <taxon>Paenibacillus</taxon>
    </lineage>
</organism>
<sequence length="87" mass="9634">MKQAHAKEGGLPVAVTLNLRQAIVQKVKNKPDEDIVDMIEGSIDYDERALPGLGVLFEMIWKASSSEARQQLIDTLQSKLQDEQAGK</sequence>
<evidence type="ECO:0000256" key="1">
    <source>
        <dbReference type="ARBA" id="ARBA00022969"/>
    </source>
</evidence>
<gene>
    <name evidence="2 3" type="primary">sspI</name>
    <name evidence="3" type="ORF">C7Y44_24355</name>
</gene>
<dbReference type="HAMAP" id="MF_00669">
    <property type="entry name" value="SspI"/>
    <property type="match status" value="1"/>
</dbReference>
<evidence type="ECO:0000313" key="4">
    <source>
        <dbReference type="Proteomes" id="UP000316208"/>
    </source>
</evidence>
<name>A0ABY3AJ35_PAEPP</name>
<dbReference type="Pfam" id="PF14098">
    <property type="entry name" value="SSPI"/>
    <property type="match status" value="1"/>
</dbReference>
<evidence type="ECO:0000256" key="2">
    <source>
        <dbReference type="HAMAP-Rule" id="MF_00669"/>
    </source>
</evidence>